<evidence type="ECO:0000313" key="4">
    <source>
        <dbReference type="Proteomes" id="UP001596548"/>
    </source>
</evidence>
<comment type="caution">
    <text evidence="3">The sequence shown here is derived from an EMBL/GenBank/DDBJ whole genome shotgun (WGS) entry which is preliminary data.</text>
</comment>
<feature type="transmembrane region" description="Helical" evidence="1">
    <location>
        <begin position="303"/>
        <end position="321"/>
    </location>
</feature>
<organism evidence="3 4">
    <name type="scientific">Paractinoplanes rhizophilus</name>
    <dbReference type="NCBI Taxonomy" id="1416877"/>
    <lineage>
        <taxon>Bacteria</taxon>
        <taxon>Bacillati</taxon>
        <taxon>Actinomycetota</taxon>
        <taxon>Actinomycetes</taxon>
        <taxon>Micromonosporales</taxon>
        <taxon>Micromonosporaceae</taxon>
        <taxon>Paractinoplanes</taxon>
    </lineage>
</organism>
<sequence length="514" mass="54696">MDASGRRQWESRSWRRDPLLIGAVAWTALAAVIFFALSADTETNTLWQVRAYWIFQLPLDGLLAYSSWRVFRVAAGATRRFWLVLAASVSGFLCGDSIQTVLTFVNPPGTWSTTGGIVQSAIFTVGLVAIVVAMLAHPHPGRSGRERLAFWLDSATVLVGGAVIAWGFAVKPGEYSRTDMLATLGLAAVALTSSFASVKMILSGNAPMRRSAAIPMTVSAGFTMIGLFVAPPAVGHLDPSVYLVRLMPSLLIALGPRIQELIARFDPEPFGERRRKRYSLLPYGSMIVALVALIAVMPHGVGAQMWGVVVGLALICVLVAGRQLVAFHDNTSLIERLDATMAELRRQAETDGLTGLANRTRFHEELGRALEQPSGVSVLLVDLDGFKAVNDTLGHAAGDELLVAVAEKMRAALRAGDVPARLGGDEFAVLLRDCAGPESEETARRILVALSDPVEISGVPVRAGASIGAASAEPGEGAGALVRRADVAMYAAKSAGKGTWKRYDAGMESIPAIN</sequence>
<feature type="transmembrane region" description="Helical" evidence="1">
    <location>
        <begin position="278"/>
        <end position="297"/>
    </location>
</feature>
<dbReference type="CDD" id="cd01949">
    <property type="entry name" value="GGDEF"/>
    <property type="match status" value="1"/>
</dbReference>
<dbReference type="Proteomes" id="UP001596548">
    <property type="component" value="Unassembled WGS sequence"/>
</dbReference>
<dbReference type="GO" id="GO:0052621">
    <property type="term" value="F:diguanylate cyclase activity"/>
    <property type="evidence" value="ECO:0007669"/>
    <property type="project" value="UniProtKB-EC"/>
</dbReference>
<name>A0ABW2HRU5_9ACTN</name>
<dbReference type="InterPro" id="IPR000160">
    <property type="entry name" value="GGDEF_dom"/>
</dbReference>
<dbReference type="InterPro" id="IPR043128">
    <property type="entry name" value="Rev_trsase/Diguanyl_cyclase"/>
</dbReference>
<evidence type="ECO:0000256" key="1">
    <source>
        <dbReference type="SAM" id="Phobius"/>
    </source>
</evidence>
<gene>
    <name evidence="3" type="ORF">ACFQS1_15165</name>
</gene>
<keyword evidence="1" id="KW-1133">Transmembrane helix</keyword>
<feature type="transmembrane region" description="Helical" evidence="1">
    <location>
        <begin position="83"/>
        <end position="105"/>
    </location>
</feature>
<feature type="transmembrane region" description="Helical" evidence="1">
    <location>
        <begin position="240"/>
        <end position="258"/>
    </location>
</feature>
<feature type="transmembrane region" description="Helical" evidence="1">
    <location>
        <begin position="51"/>
        <end position="71"/>
    </location>
</feature>
<feature type="transmembrane region" description="Helical" evidence="1">
    <location>
        <begin position="181"/>
        <end position="202"/>
    </location>
</feature>
<evidence type="ECO:0000313" key="3">
    <source>
        <dbReference type="EMBL" id="MFC7275326.1"/>
    </source>
</evidence>
<feature type="transmembrane region" description="Helical" evidence="1">
    <location>
        <begin position="20"/>
        <end position="39"/>
    </location>
</feature>
<keyword evidence="1" id="KW-0472">Membrane</keyword>
<dbReference type="PANTHER" id="PTHR44757">
    <property type="entry name" value="DIGUANYLATE CYCLASE DGCP"/>
    <property type="match status" value="1"/>
</dbReference>
<reference evidence="4" key="1">
    <citation type="journal article" date="2019" name="Int. J. Syst. Evol. Microbiol.">
        <title>The Global Catalogue of Microorganisms (GCM) 10K type strain sequencing project: providing services to taxonomists for standard genome sequencing and annotation.</title>
        <authorList>
            <consortium name="The Broad Institute Genomics Platform"/>
            <consortium name="The Broad Institute Genome Sequencing Center for Infectious Disease"/>
            <person name="Wu L."/>
            <person name="Ma J."/>
        </authorList>
    </citation>
    <scope>NUCLEOTIDE SEQUENCE [LARGE SCALE GENOMIC DNA]</scope>
    <source>
        <strain evidence="4">XZYJT-10</strain>
    </source>
</reference>
<feature type="transmembrane region" description="Helical" evidence="1">
    <location>
        <begin position="214"/>
        <end position="234"/>
    </location>
</feature>
<dbReference type="SMART" id="SM00267">
    <property type="entry name" value="GGDEF"/>
    <property type="match status" value="1"/>
</dbReference>
<dbReference type="SUPFAM" id="SSF55073">
    <property type="entry name" value="Nucleotide cyclase"/>
    <property type="match status" value="1"/>
</dbReference>
<keyword evidence="3" id="KW-0548">Nucleotidyltransferase</keyword>
<dbReference type="InterPro" id="IPR029787">
    <property type="entry name" value="Nucleotide_cyclase"/>
</dbReference>
<dbReference type="PANTHER" id="PTHR44757:SF2">
    <property type="entry name" value="BIOFILM ARCHITECTURE MAINTENANCE PROTEIN MBAA"/>
    <property type="match status" value="1"/>
</dbReference>
<dbReference type="RefSeq" id="WP_378968305.1">
    <property type="nucleotide sequence ID" value="NZ_JBHTBJ010000009.1"/>
</dbReference>
<evidence type="ECO:0000259" key="2">
    <source>
        <dbReference type="PROSITE" id="PS50887"/>
    </source>
</evidence>
<proteinExistence type="predicted"/>
<feature type="transmembrane region" description="Helical" evidence="1">
    <location>
        <begin position="117"/>
        <end position="136"/>
    </location>
</feature>
<keyword evidence="4" id="KW-1185">Reference proteome</keyword>
<accession>A0ABW2HRU5</accession>
<dbReference type="EMBL" id="JBHTBJ010000009">
    <property type="protein sequence ID" value="MFC7275326.1"/>
    <property type="molecule type" value="Genomic_DNA"/>
</dbReference>
<dbReference type="EC" id="2.7.7.65" evidence="3"/>
<dbReference type="Pfam" id="PF00990">
    <property type="entry name" value="GGDEF"/>
    <property type="match status" value="1"/>
</dbReference>
<dbReference type="NCBIfam" id="TIGR00254">
    <property type="entry name" value="GGDEF"/>
    <property type="match status" value="1"/>
</dbReference>
<keyword evidence="1" id="KW-0812">Transmembrane</keyword>
<protein>
    <submittedName>
        <fullName evidence="3">Diguanylate cyclase domain-containing protein</fullName>
        <ecNumber evidence="3">2.7.7.65</ecNumber>
    </submittedName>
</protein>
<dbReference type="InterPro" id="IPR052155">
    <property type="entry name" value="Biofilm_reg_signaling"/>
</dbReference>
<keyword evidence="3" id="KW-0808">Transferase</keyword>
<feature type="domain" description="GGDEF" evidence="2">
    <location>
        <begin position="374"/>
        <end position="505"/>
    </location>
</feature>
<feature type="transmembrane region" description="Helical" evidence="1">
    <location>
        <begin position="148"/>
        <end position="169"/>
    </location>
</feature>
<dbReference type="Gene3D" id="3.30.70.270">
    <property type="match status" value="1"/>
</dbReference>
<dbReference type="PROSITE" id="PS50887">
    <property type="entry name" value="GGDEF"/>
    <property type="match status" value="1"/>
</dbReference>